<keyword evidence="11" id="KW-1185">Reference proteome</keyword>
<accession>A0A7H2BGM6</accession>
<dbReference type="PIRSF" id="PIRSF001430">
    <property type="entry name" value="tRNA_psdUrid_synth"/>
    <property type="match status" value="1"/>
</dbReference>
<evidence type="ECO:0000256" key="4">
    <source>
        <dbReference type="HAMAP-Rule" id="MF_00171"/>
    </source>
</evidence>
<dbReference type="GO" id="GO:0160147">
    <property type="term" value="F:tRNA pseudouridine(38-40) synthase activity"/>
    <property type="evidence" value="ECO:0007669"/>
    <property type="project" value="UniProtKB-EC"/>
</dbReference>
<dbReference type="Pfam" id="PF01416">
    <property type="entry name" value="PseudoU_synth_1"/>
    <property type="match status" value="1"/>
</dbReference>
<dbReference type="Gene3D" id="3.30.70.660">
    <property type="entry name" value="Pseudouridine synthase I, catalytic domain, C-terminal subdomain"/>
    <property type="match status" value="1"/>
</dbReference>
<evidence type="ECO:0000256" key="3">
    <source>
        <dbReference type="ARBA" id="ARBA00023235"/>
    </source>
</evidence>
<dbReference type="EC" id="5.4.99.12" evidence="4"/>
<evidence type="ECO:0000256" key="5">
    <source>
        <dbReference type="PIRSR" id="PIRSR001430-1"/>
    </source>
</evidence>
<dbReference type="GO" id="GO:0031119">
    <property type="term" value="P:tRNA pseudouridine synthesis"/>
    <property type="evidence" value="ECO:0007669"/>
    <property type="project" value="UniProtKB-UniRule"/>
</dbReference>
<dbReference type="InterPro" id="IPR020095">
    <property type="entry name" value="PsdUridine_synth_TruA_C"/>
</dbReference>
<organism evidence="10 11">
    <name type="scientific">Rothia terrae</name>
    <dbReference type="NCBI Taxonomy" id="396015"/>
    <lineage>
        <taxon>Bacteria</taxon>
        <taxon>Bacillati</taxon>
        <taxon>Actinomycetota</taxon>
        <taxon>Actinomycetes</taxon>
        <taxon>Micrococcales</taxon>
        <taxon>Micrococcaceae</taxon>
        <taxon>Rothia</taxon>
    </lineage>
</organism>
<dbReference type="EMBL" id="CP061539">
    <property type="protein sequence ID" value="QNV38822.1"/>
    <property type="molecule type" value="Genomic_DNA"/>
</dbReference>
<dbReference type="InterPro" id="IPR020094">
    <property type="entry name" value="TruA/RsuA/RluB/E/F_N"/>
</dbReference>
<feature type="active site" description="Nucleophile" evidence="4 5">
    <location>
        <position position="58"/>
    </location>
</feature>
<dbReference type="SUPFAM" id="SSF55120">
    <property type="entry name" value="Pseudouridine synthase"/>
    <property type="match status" value="1"/>
</dbReference>
<dbReference type="InterPro" id="IPR001406">
    <property type="entry name" value="PsdUridine_synth_TruA"/>
</dbReference>
<feature type="region of interest" description="Disordered" evidence="8">
    <location>
        <begin position="291"/>
        <end position="310"/>
    </location>
</feature>
<protein>
    <recommendedName>
        <fullName evidence="4">tRNA pseudouridine synthase A</fullName>
        <ecNumber evidence="4">5.4.99.12</ecNumber>
    </recommendedName>
    <alternativeName>
        <fullName evidence="4">tRNA pseudouridine(38-40) synthase</fullName>
    </alternativeName>
    <alternativeName>
        <fullName evidence="4">tRNA pseudouridylate synthase I</fullName>
    </alternativeName>
    <alternativeName>
        <fullName evidence="4">tRNA-uridine isomerase I</fullName>
    </alternativeName>
</protein>
<dbReference type="AlphaFoldDB" id="A0A7H2BGM6"/>
<comment type="similarity">
    <text evidence="1 4 7">Belongs to the tRNA pseudouridine synthase TruA family.</text>
</comment>
<comment type="caution">
    <text evidence="4">Lacks conserved residue(s) required for the propagation of feature annotation.</text>
</comment>
<evidence type="ECO:0000256" key="2">
    <source>
        <dbReference type="ARBA" id="ARBA00022694"/>
    </source>
</evidence>
<feature type="domain" description="Pseudouridine synthase I TruA alpha/beta" evidence="9">
    <location>
        <begin position="183"/>
        <end position="285"/>
    </location>
</feature>
<dbReference type="KEGG" id="rter:IDM49_03415"/>
<feature type="binding site" evidence="4 6">
    <location>
        <position position="148"/>
    </location>
    <ligand>
        <name>substrate</name>
    </ligand>
</feature>
<dbReference type="CDD" id="cd02570">
    <property type="entry name" value="PseudoU_synth_EcTruA"/>
    <property type="match status" value="1"/>
</dbReference>
<dbReference type="PANTHER" id="PTHR11142:SF0">
    <property type="entry name" value="TRNA PSEUDOURIDINE SYNTHASE-LIKE 1"/>
    <property type="match status" value="1"/>
</dbReference>
<sequence length="310" mass="34509">MYVESNFQRVRIDLAYDGGAFAGWAKQPGLVTVQGCLEQALALITRVDLQVTVAGRTDAGVHASAQTVHVDIPRENWARIPGRSKRAPKIALETRLRGAMTRVLADAEAQLGLPSTMRGFMQGAISIHHVSAVSADFDARFSALSRRYEYLIADNSLHQALPVQRLSCWQVESSLDIDYMNNAARELLGLHDFLSFCKPRVGATTIRELRELEFERRDDAVIAARIVADAFCHNMVRSLVGSLVMLGAGERSYEWLLDRIENPQRDATVKLAPANGLSLAEISYPEAAHYKTQAERTRNTRKLPVEKRPK</sequence>
<name>A0A7H2BGM6_9MICC</name>
<evidence type="ECO:0000256" key="7">
    <source>
        <dbReference type="RuleBase" id="RU003792"/>
    </source>
</evidence>
<evidence type="ECO:0000256" key="6">
    <source>
        <dbReference type="PIRSR" id="PIRSR001430-2"/>
    </source>
</evidence>
<dbReference type="HAMAP" id="MF_00171">
    <property type="entry name" value="TruA"/>
    <property type="match status" value="1"/>
</dbReference>
<dbReference type="PANTHER" id="PTHR11142">
    <property type="entry name" value="PSEUDOURIDYLATE SYNTHASE"/>
    <property type="match status" value="1"/>
</dbReference>
<dbReference type="InterPro" id="IPR020097">
    <property type="entry name" value="PsdUridine_synth_TruA_a/b_dom"/>
</dbReference>
<dbReference type="InterPro" id="IPR020103">
    <property type="entry name" value="PsdUridine_synth_cat_dom_sf"/>
</dbReference>
<evidence type="ECO:0000259" key="9">
    <source>
        <dbReference type="Pfam" id="PF01416"/>
    </source>
</evidence>
<reference evidence="10 11" key="1">
    <citation type="submission" date="2020-09" db="EMBL/GenBank/DDBJ databases">
        <title>Investigation of environmental microbes.</title>
        <authorList>
            <person name="Ou Y."/>
            <person name="Kang Q."/>
        </authorList>
    </citation>
    <scope>NUCLEOTIDE SEQUENCE [LARGE SCALE GENOMIC DNA]</scope>
    <source>
        <strain evidence="10 11">KJZ-14</strain>
    </source>
</reference>
<comment type="catalytic activity">
    <reaction evidence="4 7">
        <text>uridine(38/39/40) in tRNA = pseudouridine(38/39/40) in tRNA</text>
        <dbReference type="Rhea" id="RHEA:22376"/>
        <dbReference type="Rhea" id="RHEA-COMP:10085"/>
        <dbReference type="Rhea" id="RHEA-COMP:10087"/>
        <dbReference type="ChEBI" id="CHEBI:65314"/>
        <dbReference type="ChEBI" id="CHEBI:65315"/>
        <dbReference type="EC" id="5.4.99.12"/>
    </reaction>
</comment>
<dbReference type="Proteomes" id="UP000516404">
    <property type="component" value="Chromosome"/>
</dbReference>
<evidence type="ECO:0000313" key="10">
    <source>
        <dbReference type="EMBL" id="QNV38822.1"/>
    </source>
</evidence>
<dbReference type="Gene3D" id="3.30.70.580">
    <property type="entry name" value="Pseudouridine synthase I, catalytic domain, N-terminal subdomain"/>
    <property type="match status" value="1"/>
</dbReference>
<evidence type="ECO:0000313" key="11">
    <source>
        <dbReference type="Proteomes" id="UP000516404"/>
    </source>
</evidence>
<proteinExistence type="inferred from homology"/>
<evidence type="ECO:0000256" key="1">
    <source>
        <dbReference type="ARBA" id="ARBA00009375"/>
    </source>
</evidence>
<evidence type="ECO:0000256" key="8">
    <source>
        <dbReference type="SAM" id="MobiDB-lite"/>
    </source>
</evidence>
<comment type="subunit">
    <text evidence="4">Homodimer.</text>
</comment>
<keyword evidence="2 4" id="KW-0819">tRNA processing</keyword>
<dbReference type="NCBIfam" id="TIGR00071">
    <property type="entry name" value="hisT_truA"/>
    <property type="match status" value="1"/>
</dbReference>
<dbReference type="GO" id="GO:0003723">
    <property type="term" value="F:RNA binding"/>
    <property type="evidence" value="ECO:0007669"/>
    <property type="project" value="InterPro"/>
</dbReference>
<gene>
    <name evidence="4 10" type="primary">truA</name>
    <name evidence="10" type="ORF">IDM49_03415</name>
</gene>
<comment type="function">
    <text evidence="4">Formation of pseudouridine at positions 38, 39 and 40 in the anticodon stem and loop of transfer RNAs.</text>
</comment>
<keyword evidence="3 4" id="KW-0413">Isomerase</keyword>